<keyword evidence="6" id="KW-0805">Transcription regulation</keyword>
<dbReference type="GO" id="GO:0005634">
    <property type="term" value="C:nucleus"/>
    <property type="evidence" value="ECO:0007669"/>
    <property type="project" value="UniProtKB-SubCell"/>
</dbReference>
<feature type="domain" description="C2H2-type" evidence="11">
    <location>
        <begin position="623"/>
        <end position="660"/>
    </location>
</feature>
<dbReference type="OrthoDB" id="3437960at2759"/>
<evidence type="ECO:0000256" key="9">
    <source>
        <dbReference type="ARBA" id="ARBA00023242"/>
    </source>
</evidence>
<gene>
    <name evidence="12" type="ORF">LAFE_0F08174G</name>
</gene>
<dbReference type="Pfam" id="PF12171">
    <property type="entry name" value="zf-C2H2_jaz"/>
    <property type="match status" value="1"/>
</dbReference>
<dbReference type="SMART" id="SM00355">
    <property type="entry name" value="ZnF_C2H2"/>
    <property type="match status" value="8"/>
</dbReference>
<evidence type="ECO:0000313" key="13">
    <source>
        <dbReference type="Proteomes" id="UP000190831"/>
    </source>
</evidence>
<dbReference type="SUPFAM" id="SSF57667">
    <property type="entry name" value="beta-beta-alpha zinc fingers"/>
    <property type="match status" value="3"/>
</dbReference>
<dbReference type="OMA" id="CQHFEFL"/>
<dbReference type="Gene3D" id="3.30.160.60">
    <property type="entry name" value="Classic Zinc Finger"/>
    <property type="match status" value="5"/>
</dbReference>
<dbReference type="GO" id="GO:0045944">
    <property type="term" value="P:positive regulation of transcription by RNA polymerase II"/>
    <property type="evidence" value="ECO:0007669"/>
    <property type="project" value="UniProtKB-ARBA"/>
</dbReference>
<dbReference type="STRING" id="4955.A0A1G4MFI3"/>
<dbReference type="PROSITE" id="PS00028">
    <property type="entry name" value="ZINC_FINGER_C2H2_1"/>
    <property type="match status" value="5"/>
</dbReference>
<dbReference type="InterPro" id="IPR048420">
    <property type="entry name" value="Zap1-like_Znf1"/>
</dbReference>
<evidence type="ECO:0000256" key="7">
    <source>
        <dbReference type="ARBA" id="ARBA00023125"/>
    </source>
</evidence>
<dbReference type="GO" id="GO:0000978">
    <property type="term" value="F:RNA polymerase II cis-regulatory region sequence-specific DNA binding"/>
    <property type="evidence" value="ECO:0007669"/>
    <property type="project" value="TreeGrafter"/>
</dbReference>
<dbReference type="InterPro" id="IPR040792">
    <property type="entry name" value="Zap1_Znf2"/>
</dbReference>
<dbReference type="InterPro" id="IPR036236">
    <property type="entry name" value="Znf_C2H2_sf"/>
</dbReference>
<evidence type="ECO:0000256" key="6">
    <source>
        <dbReference type="ARBA" id="ARBA00023015"/>
    </source>
</evidence>
<protein>
    <submittedName>
        <fullName evidence="12">LAFE_0F08174g1_1</fullName>
    </submittedName>
</protein>
<dbReference type="FunFam" id="3.30.160.60:FF:000557">
    <property type="entry name" value="zinc finger and SCAN domain-containing protein 29"/>
    <property type="match status" value="1"/>
</dbReference>
<feature type="domain" description="C2H2-type" evidence="11">
    <location>
        <begin position="597"/>
        <end position="624"/>
    </location>
</feature>
<dbReference type="EMBL" id="LT598490">
    <property type="protein sequence ID" value="SCW02517.1"/>
    <property type="molecule type" value="Genomic_DNA"/>
</dbReference>
<evidence type="ECO:0000256" key="1">
    <source>
        <dbReference type="ARBA" id="ARBA00004123"/>
    </source>
</evidence>
<feature type="domain" description="C2H2-type" evidence="11">
    <location>
        <begin position="569"/>
        <end position="596"/>
    </location>
</feature>
<dbReference type="PANTHER" id="PTHR19818:SF139">
    <property type="entry name" value="PAIR-RULE PROTEIN ODD-PAIRED"/>
    <property type="match status" value="1"/>
</dbReference>
<dbReference type="InterPro" id="IPR013087">
    <property type="entry name" value="Znf_C2H2_type"/>
</dbReference>
<feature type="domain" description="C2H2-type" evidence="11">
    <location>
        <begin position="511"/>
        <end position="540"/>
    </location>
</feature>
<dbReference type="Pfam" id="PF18217">
    <property type="entry name" value="Zap1_zf2"/>
    <property type="match status" value="1"/>
</dbReference>
<dbReference type="GO" id="GO:0008270">
    <property type="term" value="F:zinc ion binding"/>
    <property type="evidence" value="ECO:0007669"/>
    <property type="project" value="UniProtKB-KW"/>
</dbReference>
<evidence type="ECO:0000256" key="8">
    <source>
        <dbReference type="ARBA" id="ARBA00023163"/>
    </source>
</evidence>
<evidence type="ECO:0000256" key="3">
    <source>
        <dbReference type="ARBA" id="ARBA00022737"/>
    </source>
</evidence>
<evidence type="ECO:0000256" key="4">
    <source>
        <dbReference type="ARBA" id="ARBA00022771"/>
    </source>
</evidence>
<dbReference type="GO" id="GO:0000981">
    <property type="term" value="F:DNA-binding transcription factor activity, RNA polymerase II-specific"/>
    <property type="evidence" value="ECO:0007669"/>
    <property type="project" value="TreeGrafter"/>
</dbReference>
<keyword evidence="7" id="KW-0238">DNA-binding</keyword>
<proteinExistence type="predicted"/>
<organism evidence="12 13">
    <name type="scientific">Lachancea fermentati</name>
    <name type="common">Zygosaccharomyces fermentati</name>
    <dbReference type="NCBI Taxonomy" id="4955"/>
    <lineage>
        <taxon>Eukaryota</taxon>
        <taxon>Fungi</taxon>
        <taxon>Dikarya</taxon>
        <taxon>Ascomycota</taxon>
        <taxon>Saccharomycotina</taxon>
        <taxon>Saccharomycetes</taxon>
        <taxon>Saccharomycetales</taxon>
        <taxon>Saccharomycetaceae</taxon>
        <taxon>Lachancea</taxon>
    </lineage>
</organism>
<dbReference type="FunFam" id="3.30.160.60:FF:001498">
    <property type="entry name" value="Zinc finger protein 404"/>
    <property type="match status" value="1"/>
</dbReference>
<name>A0A1G4MFI3_LACFM</name>
<feature type="domain" description="C2H2-type" evidence="11">
    <location>
        <begin position="541"/>
        <end position="568"/>
    </location>
</feature>
<dbReference type="PANTHER" id="PTHR19818">
    <property type="entry name" value="ZINC FINGER PROTEIN ZIC AND GLI"/>
    <property type="match status" value="1"/>
</dbReference>
<dbReference type="InterPro" id="IPR050329">
    <property type="entry name" value="GLI_C2H2-zinc-finger"/>
</dbReference>
<dbReference type="Gene3D" id="6.10.140.370">
    <property type="match status" value="1"/>
</dbReference>
<evidence type="ECO:0000313" key="12">
    <source>
        <dbReference type="EMBL" id="SCW02517.1"/>
    </source>
</evidence>
<dbReference type="PROSITE" id="PS50157">
    <property type="entry name" value="ZINC_FINGER_C2H2_2"/>
    <property type="match status" value="5"/>
</dbReference>
<evidence type="ECO:0000256" key="2">
    <source>
        <dbReference type="ARBA" id="ARBA00022723"/>
    </source>
</evidence>
<reference evidence="13" key="1">
    <citation type="submission" date="2016-03" db="EMBL/GenBank/DDBJ databases">
        <authorList>
            <person name="Devillers H."/>
        </authorList>
    </citation>
    <scope>NUCLEOTIDE SEQUENCE [LARGE SCALE GENOMIC DNA]</scope>
</reference>
<evidence type="ECO:0000256" key="5">
    <source>
        <dbReference type="ARBA" id="ARBA00022833"/>
    </source>
</evidence>
<dbReference type="FunFam" id="3.30.160.60:FF:000450">
    <property type="entry name" value="PR domain zinc finger protein 14"/>
    <property type="match status" value="1"/>
</dbReference>
<keyword evidence="8" id="KW-0804">Transcription</keyword>
<evidence type="ECO:0000259" key="11">
    <source>
        <dbReference type="PROSITE" id="PS50157"/>
    </source>
</evidence>
<keyword evidence="4 10" id="KW-0863">Zinc-finger</keyword>
<keyword evidence="5" id="KW-0862">Zinc</keyword>
<dbReference type="AlphaFoldDB" id="A0A1G4MFI3"/>
<keyword evidence="13" id="KW-1185">Reference proteome</keyword>
<accession>A0A1G4MFI3</accession>
<comment type="subcellular location">
    <subcellularLocation>
        <location evidence="1">Nucleus</location>
    </subcellularLocation>
</comment>
<evidence type="ECO:0000256" key="10">
    <source>
        <dbReference type="PROSITE-ProRule" id="PRU00042"/>
    </source>
</evidence>
<dbReference type="Pfam" id="PF21816">
    <property type="entry name" value="Zap1_zf1"/>
    <property type="match status" value="1"/>
</dbReference>
<keyword evidence="2" id="KW-0479">Metal-binding</keyword>
<sequence length="660" mass="75871">MSSERDSAVAKGVVHGHIHNFNNLTYIHGHVHRRSSMVDIDNEAGSAAAPPLSEFHDSSVAPMPASSNEVDTETDDQGICSQFQDCQHFEFMNYHNLNVFNENQQASARSDDLLVLPEKRRRLTDCSCQPRVVKICCDVDHEYDGKNHAPALNDDIVLFTNEAKPAQLPTNAALPEFINCDLTCAPQEMSDDRMFEELCEQCMNLDDQEDTCMHTHDHAHTHSHNEDELLSHDTSFHDHIINTTTDLKILEDLTSISSMYDFPFGKHVHSEMPGGKSNELNLLQTTVSAVKTEDDDMQLNKTHHHHRVEVHPHSAPPANVPAGYSNERDTQASQNSSMEFSKLHHHLPPIPQPTDMTRTNTINFKWAFKDDLSKVNCQWDHCPETCDNLIDLQKHILKDHVLDTPLPIMLPTPQGQFDCSWGECEYSGEDICSLVNHINGQHGIAFDMKFVDQHKIEEQSEQHHQLHKGDQQPEKKSHICKWENCNQEFLNEQELNNHIEECHISRGKSSYKCNWDSCGKVFTQRQKILRHLKVHTKYKPFECPYCSKTFSTEDILQQHIRTHSGEKPFKCTFCTKSFATSSSLRIHVRTHTGEKPLQCKVCGKRFNESSNLSKHMKTHERQYKCKSCKRSFHKLEQYQLHQNRCPCCARRDSNHLNEKH</sequence>
<dbReference type="InterPro" id="IPR022755">
    <property type="entry name" value="Znf_C2H2_jaz"/>
</dbReference>
<dbReference type="Proteomes" id="UP000190831">
    <property type="component" value="Chromosome F"/>
</dbReference>
<dbReference type="Pfam" id="PF00096">
    <property type="entry name" value="zf-C2H2"/>
    <property type="match status" value="3"/>
</dbReference>
<keyword evidence="9" id="KW-0539">Nucleus</keyword>
<keyword evidence="3" id="KW-0677">Repeat</keyword>